<evidence type="ECO:0000256" key="5">
    <source>
        <dbReference type="SAM" id="MobiDB-lite"/>
    </source>
</evidence>
<feature type="compositionally biased region" description="Basic and acidic residues" evidence="5">
    <location>
        <begin position="411"/>
        <end position="420"/>
    </location>
</feature>
<keyword evidence="3" id="KW-0496">Mitochondrion</keyword>
<feature type="domain" description="TLDc" evidence="6">
    <location>
        <begin position="309"/>
        <end position="533"/>
    </location>
</feature>
<evidence type="ECO:0000256" key="3">
    <source>
        <dbReference type="ARBA" id="ARBA00023128"/>
    </source>
</evidence>
<evidence type="ECO:0000256" key="1">
    <source>
        <dbReference type="ARBA" id="ARBA00004173"/>
    </source>
</evidence>
<name>A0A7S4HY72_9STRA</name>
<dbReference type="PANTHER" id="PTHR23354:SF62">
    <property type="entry name" value="MUSTARD, ISOFORM V"/>
    <property type="match status" value="1"/>
</dbReference>
<proteinExistence type="inferred from homology"/>
<dbReference type="Pfam" id="PF07534">
    <property type="entry name" value="TLD"/>
    <property type="match status" value="2"/>
</dbReference>
<protein>
    <recommendedName>
        <fullName evidence="4">Oxidation resistance protein 1</fullName>
    </recommendedName>
</protein>
<dbReference type="InterPro" id="IPR006571">
    <property type="entry name" value="TLDc_dom"/>
</dbReference>
<organism evidence="7">
    <name type="scientific">Odontella aurita</name>
    <dbReference type="NCBI Taxonomy" id="265563"/>
    <lineage>
        <taxon>Eukaryota</taxon>
        <taxon>Sar</taxon>
        <taxon>Stramenopiles</taxon>
        <taxon>Ochrophyta</taxon>
        <taxon>Bacillariophyta</taxon>
        <taxon>Mediophyceae</taxon>
        <taxon>Biddulphiophycidae</taxon>
        <taxon>Eupodiscales</taxon>
        <taxon>Odontellaceae</taxon>
        <taxon>Odontella</taxon>
    </lineage>
</organism>
<dbReference type="PROSITE" id="PS51886">
    <property type="entry name" value="TLDC"/>
    <property type="match status" value="1"/>
</dbReference>
<reference evidence="7" key="1">
    <citation type="submission" date="2021-01" db="EMBL/GenBank/DDBJ databases">
        <authorList>
            <person name="Corre E."/>
            <person name="Pelletier E."/>
            <person name="Niang G."/>
            <person name="Scheremetjew M."/>
            <person name="Finn R."/>
            <person name="Kale V."/>
            <person name="Holt S."/>
            <person name="Cochrane G."/>
            <person name="Meng A."/>
            <person name="Brown T."/>
            <person name="Cohen L."/>
        </authorList>
    </citation>
    <scope>NUCLEOTIDE SEQUENCE</scope>
    <source>
        <strain evidence="7">Isolate 1302-5</strain>
    </source>
</reference>
<evidence type="ECO:0000256" key="4">
    <source>
        <dbReference type="ARBA" id="ARBA00040604"/>
    </source>
</evidence>
<feature type="compositionally biased region" description="Acidic residues" evidence="5">
    <location>
        <begin position="421"/>
        <end position="430"/>
    </location>
</feature>
<feature type="region of interest" description="Disordered" evidence="5">
    <location>
        <begin position="282"/>
        <end position="308"/>
    </location>
</feature>
<comment type="similarity">
    <text evidence="2">Belongs to the OXR1 family.</text>
</comment>
<accession>A0A7S4HY72</accession>
<comment type="subcellular location">
    <subcellularLocation>
        <location evidence="1">Mitochondrion</location>
    </subcellularLocation>
</comment>
<gene>
    <name evidence="7" type="ORF">OAUR00152_LOCUS5196</name>
</gene>
<feature type="region of interest" description="Disordered" evidence="5">
    <location>
        <begin position="406"/>
        <end position="437"/>
    </location>
</feature>
<evidence type="ECO:0000313" key="7">
    <source>
        <dbReference type="EMBL" id="CAE2212771.1"/>
    </source>
</evidence>
<evidence type="ECO:0000259" key="6">
    <source>
        <dbReference type="PROSITE" id="PS51886"/>
    </source>
</evidence>
<dbReference type="GO" id="GO:0005739">
    <property type="term" value="C:mitochondrion"/>
    <property type="evidence" value="ECO:0007669"/>
    <property type="project" value="UniProtKB-SubCell"/>
</dbReference>
<feature type="region of interest" description="Disordered" evidence="5">
    <location>
        <begin position="144"/>
        <end position="177"/>
    </location>
</feature>
<dbReference type="EMBL" id="HBKQ01007720">
    <property type="protein sequence ID" value="CAE2212771.1"/>
    <property type="molecule type" value="Transcribed_RNA"/>
</dbReference>
<feature type="region of interest" description="Disordered" evidence="5">
    <location>
        <begin position="255"/>
        <end position="274"/>
    </location>
</feature>
<dbReference type="PANTHER" id="PTHR23354">
    <property type="entry name" value="NUCLEOLAR PROTEIN 7/ESTROGEN RECEPTOR COACTIVATOR-RELATED"/>
    <property type="match status" value="1"/>
</dbReference>
<dbReference type="AlphaFoldDB" id="A0A7S4HY72"/>
<feature type="compositionally biased region" description="Polar residues" evidence="5">
    <location>
        <begin position="144"/>
        <end position="153"/>
    </location>
</feature>
<evidence type="ECO:0000256" key="2">
    <source>
        <dbReference type="ARBA" id="ARBA00009540"/>
    </source>
</evidence>
<dbReference type="SMART" id="SM00584">
    <property type="entry name" value="TLDc"/>
    <property type="match status" value="1"/>
</dbReference>
<feature type="compositionally biased region" description="Basic residues" evidence="5">
    <location>
        <begin position="163"/>
        <end position="177"/>
    </location>
</feature>
<sequence length="581" mass="63261">MIILELEAEEEEGDVGVGVGTAAIAHSAPPLLSTTIHLRRFDFSGGLGRSAISSGDSATIKSVVGNVPPFPHATSTSRKRGILVKGDESFKTHSTDCTGVCTEATSTRSSDSIRDGGGSFVVDHHDEEDGYYWYRFDYEENVQQGQRQASKANYNRPPGAGSPKRRPSLARGSFGRKRIGSQRSSIVENVLPPELVLVRKRNGAADAEVEEEGFEVGTREGLILLQLAGDDDVPPVGLDDILAAANRGDFHAFDGVSEHRDQEDEEEERRVLGSAASRRCNRELSFSSSPRFSLPPPSPRLRRSRRPPRILTPPLMEALQAHFSDRVSGHHLWMKYSLRRGDEPSLPALLRAVWSDSHTVLAVETAEGEVFGSFSSSAWRRGPSYFGDGEVGGDFLWRAQEEEDNCGYQRAQHDDSRRGQEEEEEEESDENENKNDVHTQVNIFPWSGRNDCVQLCTPDEIALGGWELAGDRRQGDAATGACISSSTVGTVGLCICADMKTGFSSPCPTFRNPPLSSGSVSFKIADVEAWALTPFIPGGRRPDEERQSVEANREEKSMLADSLFAGACGLGGLSLAFDGMA</sequence>